<evidence type="ECO:0000313" key="1">
    <source>
        <dbReference type="EMBL" id="CDM65698.1"/>
    </source>
</evidence>
<proteinExistence type="predicted"/>
<dbReference type="STRING" id="454194.PYK22_01703"/>
<gene>
    <name evidence="1" type="ORF">PYK22_01703</name>
</gene>
<organism evidence="1 2">
    <name type="scientific">Pyrinomonas methylaliphatogenes</name>
    <dbReference type="NCBI Taxonomy" id="454194"/>
    <lineage>
        <taxon>Bacteria</taxon>
        <taxon>Pseudomonadati</taxon>
        <taxon>Acidobacteriota</taxon>
        <taxon>Blastocatellia</taxon>
        <taxon>Blastocatellales</taxon>
        <taxon>Pyrinomonadaceae</taxon>
        <taxon>Pyrinomonas</taxon>
    </lineage>
</organism>
<dbReference type="Proteomes" id="UP000031518">
    <property type="component" value="Unassembled WGS sequence"/>
</dbReference>
<sequence length="58" mass="6478">MRSHLTFNVDSTIDSDGRGAPYAKSLISFFLFNDIDTGKSFSATGYIDKGRKEGWCPR</sequence>
<reference evidence="1 2" key="1">
    <citation type="submission" date="2013-12" db="EMBL/GenBank/DDBJ databases">
        <authorList>
            <person name="Stott M."/>
        </authorList>
    </citation>
    <scope>NUCLEOTIDE SEQUENCE [LARGE SCALE GENOMIC DNA]</scope>
    <source>
        <strain evidence="1 2">K22</strain>
    </source>
</reference>
<dbReference type="EMBL" id="CBXV010000006">
    <property type="protein sequence ID" value="CDM65698.1"/>
    <property type="molecule type" value="Genomic_DNA"/>
</dbReference>
<protein>
    <submittedName>
        <fullName evidence="1">Uncharacterized protein</fullName>
    </submittedName>
</protein>
<evidence type="ECO:0000313" key="2">
    <source>
        <dbReference type="Proteomes" id="UP000031518"/>
    </source>
</evidence>
<keyword evidence="2" id="KW-1185">Reference proteome</keyword>
<accession>A0A0B6WWN0</accession>
<dbReference type="AlphaFoldDB" id="A0A0B6WWN0"/>
<name>A0A0B6WWN0_9BACT</name>
<reference evidence="1 2" key="2">
    <citation type="submission" date="2015-01" db="EMBL/GenBank/DDBJ databases">
        <title>Complete genome sequence of Pyrinomonas methylaliphatogenes type strain K22T.</title>
        <authorList>
            <person name="Lee K.C.Y."/>
            <person name="Power J.F."/>
            <person name="Dunfield P.F."/>
            <person name="Morgan X.C."/>
            <person name="Huttenhower C."/>
            <person name="Stott M.B."/>
        </authorList>
    </citation>
    <scope>NUCLEOTIDE SEQUENCE [LARGE SCALE GENOMIC DNA]</scope>
    <source>
        <strain evidence="1 2">K22</strain>
    </source>
</reference>